<organism evidence="1 2">
    <name type="scientific">Niallia circulans</name>
    <name type="common">Bacillus circulans</name>
    <dbReference type="NCBI Taxonomy" id="1397"/>
    <lineage>
        <taxon>Bacteria</taxon>
        <taxon>Bacillati</taxon>
        <taxon>Bacillota</taxon>
        <taxon>Bacilli</taxon>
        <taxon>Bacillales</taxon>
        <taxon>Bacillaceae</taxon>
        <taxon>Niallia</taxon>
    </lineage>
</organism>
<dbReference type="AlphaFoldDB" id="A0AA91TMH4"/>
<sequence length="72" mass="8359">MKGLLKRAVMNAEVLEMIYLNTKGEISQRRIKVIKLNEESFSAYCFTRNQQRTFKISNILSVGPVRRVRRGA</sequence>
<dbReference type="EMBL" id="NPBQ01000148">
    <property type="protein sequence ID" value="PAD80623.1"/>
    <property type="molecule type" value="Genomic_DNA"/>
</dbReference>
<evidence type="ECO:0008006" key="3">
    <source>
        <dbReference type="Google" id="ProtNLM"/>
    </source>
</evidence>
<protein>
    <recommendedName>
        <fullName evidence="3">Transcriptional regulator</fullName>
    </recommendedName>
</protein>
<evidence type="ECO:0000313" key="2">
    <source>
        <dbReference type="Proteomes" id="UP000216961"/>
    </source>
</evidence>
<dbReference type="RefSeq" id="WP_095334318.1">
    <property type="nucleotide sequence ID" value="NZ_NPBQ01000148.1"/>
</dbReference>
<name>A0AA91TMH4_NIACI</name>
<dbReference type="Proteomes" id="UP000216961">
    <property type="component" value="Unassembled WGS sequence"/>
</dbReference>
<gene>
    <name evidence="1" type="ORF">CHH57_23965</name>
</gene>
<proteinExistence type="predicted"/>
<evidence type="ECO:0000313" key="1">
    <source>
        <dbReference type="EMBL" id="PAD80623.1"/>
    </source>
</evidence>
<comment type="caution">
    <text evidence="1">The sequence shown here is derived from an EMBL/GenBank/DDBJ whole genome shotgun (WGS) entry which is preliminary data.</text>
</comment>
<accession>A0AA91TMH4</accession>
<reference evidence="1 2" key="1">
    <citation type="submission" date="2017-07" db="EMBL/GenBank/DDBJ databases">
        <title>Isolation and whole genome analysis of endospore-forming bacteria from heroin.</title>
        <authorList>
            <person name="Kalinowski J."/>
            <person name="Ahrens B."/>
            <person name="Al-Dilaimi A."/>
            <person name="Winkler A."/>
            <person name="Wibberg D."/>
            <person name="Schleenbecker U."/>
            <person name="Ruckert C."/>
            <person name="Wolfel R."/>
            <person name="Grass G."/>
        </authorList>
    </citation>
    <scope>NUCLEOTIDE SEQUENCE [LARGE SCALE GENOMIC DNA]</scope>
    <source>
        <strain evidence="1 2">7521-2</strain>
    </source>
</reference>